<evidence type="ECO:0000313" key="1">
    <source>
        <dbReference type="WBParaSite" id="SCUD_0001525001-mRNA-1"/>
    </source>
</evidence>
<reference evidence="1" key="1">
    <citation type="submission" date="2016-06" db="UniProtKB">
        <authorList>
            <consortium name="WormBaseParasite"/>
        </authorList>
    </citation>
    <scope>IDENTIFICATION</scope>
</reference>
<dbReference type="AlphaFoldDB" id="A0A183KJN9"/>
<organism evidence="1">
    <name type="scientific">Schistosoma curassoni</name>
    <dbReference type="NCBI Taxonomy" id="6186"/>
    <lineage>
        <taxon>Eukaryota</taxon>
        <taxon>Metazoa</taxon>
        <taxon>Spiralia</taxon>
        <taxon>Lophotrochozoa</taxon>
        <taxon>Platyhelminthes</taxon>
        <taxon>Trematoda</taxon>
        <taxon>Digenea</taxon>
        <taxon>Strigeidida</taxon>
        <taxon>Schistosomatoidea</taxon>
        <taxon>Schistosomatidae</taxon>
        <taxon>Schistosoma</taxon>
    </lineage>
</organism>
<accession>A0A183KJN9</accession>
<dbReference type="WBParaSite" id="SCUD_0001525001-mRNA-1">
    <property type="protein sequence ID" value="SCUD_0001525001-mRNA-1"/>
    <property type="gene ID" value="SCUD_0001525001"/>
</dbReference>
<protein>
    <submittedName>
        <fullName evidence="1">Ovule protein</fullName>
    </submittedName>
</protein>
<sequence length="90" mass="10268">MYRHWKKIKYLKSKLFQLSYVGLAIISRNSRIHCVLVFTRSLSCLLNTLISPWSSSIFSREFISSCSKLLLASLLSTNKEASYKTSGGKM</sequence>
<proteinExistence type="predicted"/>
<name>A0A183KJN9_9TREM</name>